<feature type="compositionally biased region" description="Basic and acidic residues" evidence="1">
    <location>
        <begin position="1"/>
        <end position="13"/>
    </location>
</feature>
<evidence type="ECO:0000313" key="2">
    <source>
        <dbReference type="EMBL" id="BAJ86055.1"/>
    </source>
</evidence>
<evidence type="ECO:0000256" key="1">
    <source>
        <dbReference type="SAM" id="MobiDB-lite"/>
    </source>
</evidence>
<proteinExistence type="evidence at transcript level"/>
<name>F2CT84_HORVV</name>
<reference evidence="2" key="1">
    <citation type="journal article" date="2011" name="Plant Physiol.">
        <title>Comprehensive sequence analysis of 24,783 barley full-length cDNAs derived from 12 clone libraries.</title>
        <authorList>
            <person name="Matsumoto T."/>
            <person name="Tanaka T."/>
            <person name="Sakai H."/>
            <person name="Amano N."/>
            <person name="Kanamori H."/>
            <person name="Kurita K."/>
            <person name="Kikuta A."/>
            <person name="Kamiya K."/>
            <person name="Yamamoto M."/>
            <person name="Ikawa H."/>
            <person name="Fujii N."/>
            <person name="Hori K."/>
            <person name="Itoh T."/>
            <person name="Sato K."/>
        </authorList>
    </citation>
    <scope>NUCLEOTIDE SEQUENCE</scope>
    <source>
        <tissue evidence="2">Shoot</tissue>
    </source>
</reference>
<organism evidence="2">
    <name type="scientific">Hordeum vulgare subsp. vulgare</name>
    <name type="common">Domesticated barley</name>
    <dbReference type="NCBI Taxonomy" id="112509"/>
    <lineage>
        <taxon>Eukaryota</taxon>
        <taxon>Viridiplantae</taxon>
        <taxon>Streptophyta</taxon>
        <taxon>Embryophyta</taxon>
        <taxon>Tracheophyta</taxon>
        <taxon>Spermatophyta</taxon>
        <taxon>Magnoliopsida</taxon>
        <taxon>Liliopsida</taxon>
        <taxon>Poales</taxon>
        <taxon>Poaceae</taxon>
        <taxon>BOP clade</taxon>
        <taxon>Pooideae</taxon>
        <taxon>Triticodae</taxon>
        <taxon>Triticeae</taxon>
        <taxon>Hordeinae</taxon>
        <taxon>Hordeum</taxon>
    </lineage>
</organism>
<dbReference type="EMBL" id="AK354836">
    <property type="protein sequence ID" value="BAJ86055.1"/>
    <property type="molecule type" value="mRNA"/>
</dbReference>
<protein>
    <submittedName>
        <fullName evidence="2">Predicted protein</fullName>
    </submittedName>
</protein>
<dbReference type="AlphaFoldDB" id="F2CT84"/>
<sequence>MWKKERKERERDPTGGPRPHQSVREAIASWLSGNGPARTTLSLRENVLFKRARLAELPGATVEILFFQMGP</sequence>
<accession>F2CT84</accession>
<feature type="region of interest" description="Disordered" evidence="1">
    <location>
        <begin position="1"/>
        <end position="23"/>
    </location>
</feature>